<dbReference type="Proteomes" id="UP000499080">
    <property type="component" value="Unassembled WGS sequence"/>
</dbReference>
<comment type="caution">
    <text evidence="2">The sequence shown here is derived from an EMBL/GenBank/DDBJ whole genome shotgun (WGS) entry which is preliminary data.</text>
</comment>
<keyword evidence="1" id="KW-1133">Transmembrane helix</keyword>
<protein>
    <submittedName>
        <fullName evidence="2">Uncharacterized protein</fullName>
    </submittedName>
</protein>
<feature type="transmembrane region" description="Helical" evidence="1">
    <location>
        <begin position="59"/>
        <end position="83"/>
    </location>
</feature>
<gene>
    <name evidence="2" type="ORF">AVEN_70477_1</name>
</gene>
<dbReference type="AlphaFoldDB" id="A0A4Y2GZU2"/>
<feature type="transmembrane region" description="Helical" evidence="1">
    <location>
        <begin position="30"/>
        <end position="53"/>
    </location>
</feature>
<evidence type="ECO:0000313" key="2">
    <source>
        <dbReference type="EMBL" id="GBM59502.1"/>
    </source>
</evidence>
<evidence type="ECO:0000313" key="3">
    <source>
        <dbReference type="Proteomes" id="UP000499080"/>
    </source>
</evidence>
<organism evidence="2 3">
    <name type="scientific">Araneus ventricosus</name>
    <name type="common">Orbweaver spider</name>
    <name type="synonym">Epeira ventricosa</name>
    <dbReference type="NCBI Taxonomy" id="182803"/>
    <lineage>
        <taxon>Eukaryota</taxon>
        <taxon>Metazoa</taxon>
        <taxon>Ecdysozoa</taxon>
        <taxon>Arthropoda</taxon>
        <taxon>Chelicerata</taxon>
        <taxon>Arachnida</taxon>
        <taxon>Araneae</taxon>
        <taxon>Araneomorphae</taxon>
        <taxon>Entelegynae</taxon>
        <taxon>Araneoidea</taxon>
        <taxon>Araneidae</taxon>
        <taxon>Araneus</taxon>
    </lineage>
</organism>
<dbReference type="EMBL" id="BGPR01001685">
    <property type="protein sequence ID" value="GBM59502.1"/>
    <property type="molecule type" value="Genomic_DNA"/>
</dbReference>
<reference evidence="2 3" key="1">
    <citation type="journal article" date="2019" name="Sci. Rep.">
        <title>Orb-weaving spider Araneus ventricosus genome elucidates the spidroin gene catalogue.</title>
        <authorList>
            <person name="Kono N."/>
            <person name="Nakamura H."/>
            <person name="Ohtoshi R."/>
            <person name="Moran D.A.P."/>
            <person name="Shinohara A."/>
            <person name="Yoshida Y."/>
            <person name="Fujiwara M."/>
            <person name="Mori M."/>
            <person name="Tomita M."/>
            <person name="Arakawa K."/>
        </authorList>
    </citation>
    <scope>NUCLEOTIDE SEQUENCE [LARGE SCALE GENOMIC DNA]</scope>
</reference>
<name>A0A4Y2GZU2_ARAVE</name>
<accession>A0A4Y2GZU2</accession>
<evidence type="ECO:0000256" key="1">
    <source>
        <dbReference type="SAM" id="Phobius"/>
    </source>
</evidence>
<keyword evidence="3" id="KW-1185">Reference proteome</keyword>
<proteinExistence type="predicted"/>
<keyword evidence="1" id="KW-0812">Transmembrane</keyword>
<keyword evidence="1" id="KW-0472">Membrane</keyword>
<sequence>MNSRLVSDYRSLTKKYNSLRNLVIEIDSQISCLVFWAALTNIFSLYFTIAVILEAEEVFIGLSICMYTLIIFCTFMFFLMCIWADRVSSAAASVAREAHLLEGDLISSAMHVRYILAVNQEVHMTVWDVLPLRKSLVLVSIGTMITYSVLIKDIIKK</sequence>